<proteinExistence type="predicted"/>
<dbReference type="Pfam" id="PF02627">
    <property type="entry name" value="CMD"/>
    <property type="match status" value="1"/>
</dbReference>
<dbReference type="STRING" id="52131.GA0061100_12326"/>
<accession>A0A1C3WJK0</accession>
<dbReference type="SUPFAM" id="SSF69118">
    <property type="entry name" value="AhpD-like"/>
    <property type="match status" value="1"/>
</dbReference>
<dbReference type="GO" id="GO:0051920">
    <property type="term" value="F:peroxiredoxin activity"/>
    <property type="evidence" value="ECO:0007669"/>
    <property type="project" value="InterPro"/>
</dbReference>
<dbReference type="EMBL" id="FMAC01000023">
    <property type="protein sequence ID" value="SCB40242.1"/>
    <property type="molecule type" value="Genomic_DNA"/>
</dbReference>
<evidence type="ECO:0000313" key="2">
    <source>
        <dbReference type="EMBL" id="SCB40242.1"/>
    </source>
</evidence>
<sequence length="191" mass="19958">MARLPLRTIVDAPEEAQPRLDAAEKNNGFLPNLVRLLANAPAALETYQTVTAINGRASLSLAEREAVQITAAVTHGCGFCVAGHSAIADKKAKLEKPIIDALRNGTGVPDIRIDAVARFTETVIASRGSVNDAELAAFKAAGFDDQAALEVVLGVSLATLCNFANNLGQPELNAQLAPYEWKGAASPAGVQ</sequence>
<keyword evidence="2" id="KW-0560">Oxidoreductase</keyword>
<dbReference type="AlphaFoldDB" id="A0A1C3WJK0"/>
<dbReference type="InterPro" id="IPR004675">
    <property type="entry name" value="AhpD_core"/>
</dbReference>
<organism evidence="2 3">
    <name type="scientific">Rhizobium hainanense</name>
    <dbReference type="NCBI Taxonomy" id="52131"/>
    <lineage>
        <taxon>Bacteria</taxon>
        <taxon>Pseudomonadati</taxon>
        <taxon>Pseudomonadota</taxon>
        <taxon>Alphaproteobacteria</taxon>
        <taxon>Hyphomicrobiales</taxon>
        <taxon>Rhizobiaceae</taxon>
        <taxon>Rhizobium/Agrobacterium group</taxon>
        <taxon>Rhizobium</taxon>
    </lineage>
</organism>
<dbReference type="NCBIfam" id="TIGR00778">
    <property type="entry name" value="ahpD_dom"/>
    <property type="match status" value="1"/>
</dbReference>
<dbReference type="InterPro" id="IPR029032">
    <property type="entry name" value="AhpD-like"/>
</dbReference>
<feature type="domain" description="Carboxymuconolactone decarboxylase-like" evidence="1">
    <location>
        <begin position="45"/>
        <end position="104"/>
    </location>
</feature>
<dbReference type="InterPro" id="IPR003779">
    <property type="entry name" value="CMD-like"/>
</dbReference>
<protein>
    <submittedName>
        <fullName evidence="2">Uncharacterized peroxidase-related enzyme</fullName>
    </submittedName>
</protein>
<dbReference type="RefSeq" id="WP_075857121.1">
    <property type="nucleotide sequence ID" value="NZ_FMAC01000023.1"/>
</dbReference>
<keyword evidence="3" id="KW-1185">Reference proteome</keyword>
<dbReference type="Proteomes" id="UP000186228">
    <property type="component" value="Unassembled WGS sequence"/>
</dbReference>
<evidence type="ECO:0000259" key="1">
    <source>
        <dbReference type="Pfam" id="PF02627"/>
    </source>
</evidence>
<keyword evidence="2" id="KW-0575">Peroxidase</keyword>
<dbReference type="Gene3D" id="1.20.1290.10">
    <property type="entry name" value="AhpD-like"/>
    <property type="match status" value="1"/>
</dbReference>
<dbReference type="PANTHER" id="PTHR35446:SF3">
    <property type="entry name" value="CMD DOMAIN-CONTAINING PROTEIN"/>
    <property type="match status" value="1"/>
</dbReference>
<dbReference type="PANTHER" id="PTHR35446">
    <property type="entry name" value="SI:CH211-175M2.5"/>
    <property type="match status" value="1"/>
</dbReference>
<reference evidence="3" key="1">
    <citation type="submission" date="2016-08" db="EMBL/GenBank/DDBJ databases">
        <authorList>
            <person name="Varghese N."/>
            <person name="Submissions Spin"/>
        </authorList>
    </citation>
    <scope>NUCLEOTIDE SEQUENCE [LARGE SCALE GENOMIC DNA]</scope>
    <source>
        <strain evidence="3">CCBAU 57015</strain>
    </source>
</reference>
<dbReference type="OrthoDB" id="9808310at2"/>
<name>A0A1C3WJK0_9HYPH</name>
<gene>
    <name evidence="2" type="ORF">GA0061100_12326</name>
</gene>
<evidence type="ECO:0000313" key="3">
    <source>
        <dbReference type="Proteomes" id="UP000186228"/>
    </source>
</evidence>